<evidence type="ECO:0000313" key="2">
    <source>
        <dbReference type="EMBL" id="MBC2664361.1"/>
    </source>
</evidence>
<keyword evidence="1" id="KW-1133">Transmembrane helix</keyword>
<accession>A0A7X1KKB3</accession>
<reference evidence="2 3" key="1">
    <citation type="submission" date="2020-08" db="EMBL/GenBank/DDBJ databases">
        <title>The genome sequence of type strain Novosphingobium flavum NBRC 111647.</title>
        <authorList>
            <person name="Liu Y."/>
        </authorList>
    </citation>
    <scope>NUCLEOTIDE SEQUENCE [LARGE SCALE GENOMIC DNA]</scope>
    <source>
        <strain evidence="2 3">NBRC 111647</strain>
    </source>
</reference>
<feature type="transmembrane region" description="Helical" evidence="1">
    <location>
        <begin position="17"/>
        <end position="34"/>
    </location>
</feature>
<proteinExistence type="predicted"/>
<keyword evidence="1" id="KW-0812">Transmembrane</keyword>
<dbReference type="Pfam" id="PF14235">
    <property type="entry name" value="DUF4337"/>
    <property type="match status" value="1"/>
</dbReference>
<dbReference type="InterPro" id="IPR025570">
    <property type="entry name" value="DUF4337"/>
</dbReference>
<evidence type="ECO:0000313" key="3">
    <source>
        <dbReference type="Proteomes" id="UP000566813"/>
    </source>
</evidence>
<keyword evidence="3" id="KW-1185">Reference proteome</keyword>
<dbReference type="AlphaFoldDB" id="A0A7X1KKB3"/>
<organism evidence="2 3">
    <name type="scientific">Novosphingobium flavum</name>
    <dbReference type="NCBI Taxonomy" id="1778672"/>
    <lineage>
        <taxon>Bacteria</taxon>
        <taxon>Pseudomonadati</taxon>
        <taxon>Pseudomonadota</taxon>
        <taxon>Alphaproteobacteria</taxon>
        <taxon>Sphingomonadales</taxon>
        <taxon>Sphingomonadaceae</taxon>
        <taxon>Novosphingobium</taxon>
    </lineage>
</organism>
<dbReference type="EMBL" id="JACLAW010000002">
    <property type="protein sequence ID" value="MBC2664361.1"/>
    <property type="molecule type" value="Genomic_DNA"/>
</dbReference>
<sequence>MEIEVTAEAKDKRLNRLVAITVVVLSVWAGLCNIKDGNVVQAMQQAQSASVDRWNEYQATRTKQHLAEGNRALIAALGADPARTGAALARLDRDIARYGAEAPGLAAEAKQQAALYDALNVHDDQFDAADASLATAISIAAVAALAESGWVLIAAWAFGAFGLFMGLCGFMGWPFHPDVLSTILG</sequence>
<name>A0A7X1KKB3_9SPHN</name>
<dbReference type="Proteomes" id="UP000566813">
    <property type="component" value="Unassembled WGS sequence"/>
</dbReference>
<evidence type="ECO:0000256" key="1">
    <source>
        <dbReference type="SAM" id="Phobius"/>
    </source>
</evidence>
<comment type="caution">
    <text evidence="2">The sequence shown here is derived from an EMBL/GenBank/DDBJ whole genome shotgun (WGS) entry which is preliminary data.</text>
</comment>
<feature type="transmembrane region" description="Helical" evidence="1">
    <location>
        <begin position="150"/>
        <end position="175"/>
    </location>
</feature>
<keyword evidence="1" id="KW-0472">Membrane</keyword>
<gene>
    <name evidence="2" type="ORF">H7F51_02390</name>
</gene>
<protein>
    <submittedName>
        <fullName evidence="2">DUF4337 domain-containing protein</fullName>
    </submittedName>
</protein>
<dbReference type="RefSeq" id="WP_185662620.1">
    <property type="nucleotide sequence ID" value="NZ_JACLAW010000002.1"/>
</dbReference>